<dbReference type="InterPro" id="IPR052614">
    <property type="entry name" value="CFAP65"/>
</dbReference>
<evidence type="ECO:0000256" key="1">
    <source>
        <dbReference type="PROSITE-ProRule" id="PRU00023"/>
    </source>
</evidence>
<feature type="compositionally biased region" description="Acidic residues" evidence="2">
    <location>
        <begin position="638"/>
        <end position="654"/>
    </location>
</feature>
<dbReference type="Gene3D" id="2.60.40.10">
    <property type="entry name" value="Immunoglobulins"/>
    <property type="match status" value="1"/>
</dbReference>
<dbReference type="InterPro" id="IPR002110">
    <property type="entry name" value="Ankyrin_rpt"/>
</dbReference>
<feature type="domain" description="CFAP65-like ninth Ig-like" evidence="3">
    <location>
        <begin position="227"/>
        <end position="353"/>
    </location>
</feature>
<reference evidence="4 5" key="1">
    <citation type="submission" date="2024-02" db="EMBL/GenBank/DDBJ databases">
        <authorList>
            <person name="Chen Y."/>
            <person name="Shah S."/>
            <person name="Dougan E. K."/>
            <person name="Thang M."/>
            <person name="Chan C."/>
        </authorList>
    </citation>
    <scope>NUCLEOTIDE SEQUENCE [LARGE SCALE GENOMIC DNA]</scope>
</reference>
<evidence type="ECO:0000256" key="2">
    <source>
        <dbReference type="SAM" id="MobiDB-lite"/>
    </source>
</evidence>
<feature type="repeat" description="ANK" evidence="1">
    <location>
        <begin position="47"/>
        <end position="79"/>
    </location>
</feature>
<dbReference type="Pfam" id="PF24816">
    <property type="entry name" value="Ig_CFAP65__9th"/>
    <property type="match status" value="1"/>
</dbReference>
<feature type="region of interest" description="Disordered" evidence="2">
    <location>
        <begin position="696"/>
        <end position="715"/>
    </location>
</feature>
<feature type="compositionally biased region" description="Pro residues" evidence="2">
    <location>
        <begin position="701"/>
        <end position="712"/>
    </location>
</feature>
<dbReference type="InterPro" id="IPR036770">
    <property type="entry name" value="Ankyrin_rpt-contain_sf"/>
</dbReference>
<dbReference type="Proteomes" id="UP001642464">
    <property type="component" value="Unassembled WGS sequence"/>
</dbReference>
<feature type="region of interest" description="Disordered" evidence="2">
    <location>
        <begin position="628"/>
        <end position="657"/>
    </location>
</feature>
<dbReference type="PANTHER" id="PTHR46127">
    <property type="entry name" value="CILIA- AND FLAGELLA-ASSOCIATED PROTEIN 65"/>
    <property type="match status" value="1"/>
</dbReference>
<protein>
    <recommendedName>
        <fullName evidence="3">CFAP65-like ninth Ig-like domain-containing protein</fullName>
    </recommendedName>
</protein>
<dbReference type="SMART" id="SM00248">
    <property type="entry name" value="ANK"/>
    <property type="match status" value="1"/>
</dbReference>
<dbReference type="Gene3D" id="1.25.40.20">
    <property type="entry name" value="Ankyrin repeat-containing domain"/>
    <property type="match status" value="1"/>
</dbReference>
<evidence type="ECO:0000313" key="4">
    <source>
        <dbReference type="EMBL" id="CAK8987389.1"/>
    </source>
</evidence>
<dbReference type="EMBL" id="CAXAMM010000436">
    <property type="protein sequence ID" value="CAK8987389.1"/>
    <property type="molecule type" value="Genomic_DNA"/>
</dbReference>
<dbReference type="InterPro" id="IPR013783">
    <property type="entry name" value="Ig-like_fold"/>
</dbReference>
<dbReference type="SUPFAM" id="SSF48403">
    <property type="entry name" value="Ankyrin repeat"/>
    <property type="match status" value="1"/>
</dbReference>
<sequence length="729" mass="81178">MVLATTRQYRGVPEKRLKTAAAEGNLEGVRRAVAEGASSQNAFRDKSQKTALHEAAKAGSVEVLRCLLELGFDLNAADKYGITPLDEAEYWQVEMRLRGMEWQPWLQCRNLLGAHGAQRGMTNDVQSQRQKKERQLLVASPAEQPPWNLPFGEPPMMLPVGATDDDPPPLPSESRRQVTFGTVESALAQYPYVQIADLRTESESSSTIFFEQDTDSLTLHKALVLTPQVDGINDLYQGEVVDVERKFQNAIGIDEKKRLVRQLKPFQLLFGTSAVESSATVVYLALSNPGYLPIRFSFQTPENLNLENVPYWCDEKALVDEREAHFTWVEEHGVYDIQPRTGEQGVVQAVELTNSGGDGRPSEELCFDIQADGYMPGDSPPEVEAQFPANLPIQTYAPVPGYGAALSIEILDFKAVPLRARHSEMLVLVNYTSDFVLSFRWDARKLFRFDHELEIEPSVGELSPGSHCIVVFRLCCDEPVDISGEIACHLDWTHISAYGQQSIVESQEEACETLFGLRFHCAFGCEFTHAELEVVHKLSLPQDPAAEVEYFGFHADHIHEFRNLMSTAAGQKFLNENLHRTSVLSPEARSGLLEVAQLGAALQHWGCMARRFQSQDCSLTECPIDGGHANLDNGSPAPEEEDVVEPPGQPEDETGNSKLVGNVLEHLMREVIAEEEFGSILDRMLSQDVPFFLQYEGSDPPALPPPDHPAAPEPALRPRILEECIGWFE</sequence>
<keyword evidence="1" id="KW-0040">ANK repeat</keyword>
<organism evidence="4 5">
    <name type="scientific">Durusdinium trenchii</name>
    <dbReference type="NCBI Taxonomy" id="1381693"/>
    <lineage>
        <taxon>Eukaryota</taxon>
        <taxon>Sar</taxon>
        <taxon>Alveolata</taxon>
        <taxon>Dinophyceae</taxon>
        <taxon>Suessiales</taxon>
        <taxon>Symbiodiniaceae</taxon>
        <taxon>Durusdinium</taxon>
    </lineage>
</organism>
<dbReference type="PROSITE" id="PS50297">
    <property type="entry name" value="ANK_REP_REGION"/>
    <property type="match status" value="1"/>
</dbReference>
<dbReference type="InterPro" id="IPR056344">
    <property type="entry name" value="Ig_CFAP65-like_9th"/>
</dbReference>
<proteinExistence type="predicted"/>
<accession>A0ABP0HAY9</accession>
<evidence type="ECO:0000259" key="3">
    <source>
        <dbReference type="Pfam" id="PF24816"/>
    </source>
</evidence>
<name>A0ABP0HAY9_9DINO</name>
<dbReference type="Pfam" id="PF12796">
    <property type="entry name" value="Ank_2"/>
    <property type="match status" value="1"/>
</dbReference>
<keyword evidence="5" id="KW-1185">Reference proteome</keyword>
<dbReference type="PROSITE" id="PS50088">
    <property type="entry name" value="ANK_REPEAT"/>
    <property type="match status" value="1"/>
</dbReference>
<gene>
    <name evidence="4" type="ORF">SCF082_LOCUS950</name>
</gene>
<comment type="caution">
    <text evidence="4">The sequence shown here is derived from an EMBL/GenBank/DDBJ whole genome shotgun (WGS) entry which is preliminary data.</text>
</comment>
<dbReference type="PANTHER" id="PTHR46127:SF1">
    <property type="entry name" value="CILIA- AND FLAGELLA-ASSOCIATED PROTEIN 65"/>
    <property type="match status" value="1"/>
</dbReference>
<evidence type="ECO:0000313" key="5">
    <source>
        <dbReference type="Proteomes" id="UP001642464"/>
    </source>
</evidence>